<dbReference type="Proteomes" id="UP000759537">
    <property type="component" value="Unassembled WGS sequence"/>
</dbReference>
<reference evidence="7" key="2">
    <citation type="journal article" date="2020" name="Nat. Commun.">
        <title>Large-scale genome sequencing of mycorrhizal fungi provides insights into the early evolution of symbiotic traits.</title>
        <authorList>
            <person name="Miyauchi S."/>
            <person name="Kiss E."/>
            <person name="Kuo A."/>
            <person name="Drula E."/>
            <person name="Kohler A."/>
            <person name="Sanchez-Garcia M."/>
            <person name="Morin E."/>
            <person name="Andreopoulos B."/>
            <person name="Barry K.W."/>
            <person name="Bonito G."/>
            <person name="Buee M."/>
            <person name="Carver A."/>
            <person name="Chen C."/>
            <person name="Cichocki N."/>
            <person name="Clum A."/>
            <person name="Culley D."/>
            <person name="Crous P.W."/>
            <person name="Fauchery L."/>
            <person name="Girlanda M."/>
            <person name="Hayes R.D."/>
            <person name="Keri Z."/>
            <person name="LaButti K."/>
            <person name="Lipzen A."/>
            <person name="Lombard V."/>
            <person name="Magnuson J."/>
            <person name="Maillard F."/>
            <person name="Murat C."/>
            <person name="Nolan M."/>
            <person name="Ohm R.A."/>
            <person name="Pangilinan J."/>
            <person name="Pereira M.F."/>
            <person name="Perotto S."/>
            <person name="Peter M."/>
            <person name="Pfister S."/>
            <person name="Riley R."/>
            <person name="Sitrit Y."/>
            <person name="Stielow J.B."/>
            <person name="Szollosi G."/>
            <person name="Zifcakova L."/>
            <person name="Stursova M."/>
            <person name="Spatafora J.W."/>
            <person name="Tedersoo L."/>
            <person name="Vaario L.M."/>
            <person name="Yamada A."/>
            <person name="Yan M."/>
            <person name="Wang P."/>
            <person name="Xu J."/>
            <person name="Bruns T."/>
            <person name="Baldrian P."/>
            <person name="Vilgalys R."/>
            <person name="Dunand C."/>
            <person name="Henrissat B."/>
            <person name="Grigoriev I.V."/>
            <person name="Hibbett D."/>
            <person name="Nagy L.G."/>
            <person name="Martin F.M."/>
        </authorList>
    </citation>
    <scope>NUCLEOTIDE SEQUENCE</scope>
    <source>
        <strain evidence="7">Prilba</strain>
    </source>
</reference>
<organism evidence="7 8">
    <name type="scientific">Russula ochroleuca</name>
    <dbReference type="NCBI Taxonomy" id="152965"/>
    <lineage>
        <taxon>Eukaryota</taxon>
        <taxon>Fungi</taxon>
        <taxon>Dikarya</taxon>
        <taxon>Basidiomycota</taxon>
        <taxon>Agaricomycotina</taxon>
        <taxon>Agaricomycetes</taxon>
        <taxon>Russulales</taxon>
        <taxon>Russulaceae</taxon>
        <taxon>Russula</taxon>
    </lineage>
</organism>
<dbReference type="FunFam" id="3.40.1490.10:FF:000001">
    <property type="entry name" value="Peptidyl-tRNA hydrolase 2"/>
    <property type="match status" value="1"/>
</dbReference>
<gene>
    <name evidence="7" type="ORF">DFH94DRAFT_736953</name>
</gene>
<comment type="similarity">
    <text evidence="3">Belongs to the PTH2 family.</text>
</comment>
<dbReference type="Pfam" id="PF01981">
    <property type="entry name" value="PTH2"/>
    <property type="match status" value="1"/>
</dbReference>
<proteinExistence type="inferred from homology"/>
<feature type="chain" id="PRO_5040263353" description="peptidyl-tRNA hydrolase" evidence="6">
    <location>
        <begin position="19"/>
        <end position="192"/>
    </location>
</feature>
<comment type="caution">
    <text evidence="7">The sequence shown here is derived from an EMBL/GenBank/DDBJ whole genome shotgun (WGS) entry which is preliminary data.</text>
</comment>
<reference evidence="7" key="1">
    <citation type="submission" date="2019-10" db="EMBL/GenBank/DDBJ databases">
        <authorList>
            <consortium name="DOE Joint Genome Institute"/>
            <person name="Kuo A."/>
            <person name="Miyauchi S."/>
            <person name="Kiss E."/>
            <person name="Drula E."/>
            <person name="Kohler A."/>
            <person name="Sanchez-Garcia M."/>
            <person name="Andreopoulos B."/>
            <person name="Barry K.W."/>
            <person name="Bonito G."/>
            <person name="Buee M."/>
            <person name="Carver A."/>
            <person name="Chen C."/>
            <person name="Cichocki N."/>
            <person name="Clum A."/>
            <person name="Culley D."/>
            <person name="Crous P.W."/>
            <person name="Fauchery L."/>
            <person name="Girlanda M."/>
            <person name="Hayes R."/>
            <person name="Keri Z."/>
            <person name="LaButti K."/>
            <person name="Lipzen A."/>
            <person name="Lombard V."/>
            <person name="Magnuson J."/>
            <person name="Maillard F."/>
            <person name="Morin E."/>
            <person name="Murat C."/>
            <person name="Nolan M."/>
            <person name="Ohm R."/>
            <person name="Pangilinan J."/>
            <person name="Pereira M."/>
            <person name="Perotto S."/>
            <person name="Peter M."/>
            <person name="Riley R."/>
            <person name="Sitrit Y."/>
            <person name="Stielow B."/>
            <person name="Szollosi G."/>
            <person name="Zifcakova L."/>
            <person name="Stursova M."/>
            <person name="Spatafora J.W."/>
            <person name="Tedersoo L."/>
            <person name="Vaario L.-M."/>
            <person name="Yamada A."/>
            <person name="Yan M."/>
            <person name="Wang P."/>
            <person name="Xu J."/>
            <person name="Bruns T."/>
            <person name="Baldrian P."/>
            <person name="Vilgalys R."/>
            <person name="Henrissat B."/>
            <person name="Grigoriev I.V."/>
            <person name="Hibbett D."/>
            <person name="Nagy L.G."/>
            <person name="Martin F.M."/>
        </authorList>
    </citation>
    <scope>NUCLEOTIDE SEQUENCE</scope>
    <source>
        <strain evidence="7">Prilba</strain>
    </source>
</reference>
<feature type="compositionally biased region" description="Acidic residues" evidence="5">
    <location>
        <begin position="54"/>
        <end position="65"/>
    </location>
</feature>
<evidence type="ECO:0000256" key="6">
    <source>
        <dbReference type="SAM" id="SignalP"/>
    </source>
</evidence>
<dbReference type="PANTHER" id="PTHR12649">
    <property type="entry name" value="PEPTIDYL-TRNA HYDROLASE 2"/>
    <property type="match status" value="1"/>
</dbReference>
<name>A0A9P5MX27_9AGAM</name>
<dbReference type="OrthoDB" id="1733656at2759"/>
<accession>A0A9P5MX27</accession>
<dbReference type="NCBIfam" id="NF003314">
    <property type="entry name" value="PRK04322.1"/>
    <property type="match status" value="1"/>
</dbReference>
<protein>
    <recommendedName>
        <fullName evidence="1">peptidyl-tRNA hydrolase</fullName>
        <ecNumber evidence="1">3.1.1.29</ecNumber>
    </recommendedName>
</protein>
<dbReference type="Gene3D" id="3.40.1490.10">
    <property type="entry name" value="Bit1"/>
    <property type="match status" value="1"/>
</dbReference>
<dbReference type="SUPFAM" id="SSF102462">
    <property type="entry name" value="Peptidyl-tRNA hydrolase II"/>
    <property type="match status" value="1"/>
</dbReference>
<comment type="catalytic activity">
    <reaction evidence="4">
        <text>an N-acyl-L-alpha-aminoacyl-tRNA + H2O = an N-acyl-L-amino acid + a tRNA + H(+)</text>
        <dbReference type="Rhea" id="RHEA:54448"/>
        <dbReference type="Rhea" id="RHEA-COMP:10123"/>
        <dbReference type="Rhea" id="RHEA-COMP:13883"/>
        <dbReference type="ChEBI" id="CHEBI:15377"/>
        <dbReference type="ChEBI" id="CHEBI:15378"/>
        <dbReference type="ChEBI" id="CHEBI:59874"/>
        <dbReference type="ChEBI" id="CHEBI:78442"/>
        <dbReference type="ChEBI" id="CHEBI:138191"/>
        <dbReference type="EC" id="3.1.1.29"/>
    </reaction>
</comment>
<evidence type="ECO:0000256" key="1">
    <source>
        <dbReference type="ARBA" id="ARBA00013260"/>
    </source>
</evidence>
<evidence type="ECO:0000256" key="2">
    <source>
        <dbReference type="ARBA" id="ARBA00022801"/>
    </source>
</evidence>
<feature type="signal peptide" evidence="6">
    <location>
        <begin position="1"/>
        <end position="18"/>
    </location>
</feature>
<evidence type="ECO:0000313" key="7">
    <source>
        <dbReference type="EMBL" id="KAF8480935.1"/>
    </source>
</evidence>
<dbReference type="PANTHER" id="PTHR12649:SF11">
    <property type="entry name" value="PEPTIDYL-TRNA HYDROLASE 2, MITOCHONDRIAL"/>
    <property type="match status" value="1"/>
</dbReference>
<dbReference type="GO" id="GO:0005829">
    <property type="term" value="C:cytosol"/>
    <property type="evidence" value="ECO:0007669"/>
    <property type="project" value="TreeGrafter"/>
</dbReference>
<dbReference type="GO" id="GO:0004045">
    <property type="term" value="F:peptidyl-tRNA hydrolase activity"/>
    <property type="evidence" value="ECO:0007669"/>
    <property type="project" value="UniProtKB-EC"/>
</dbReference>
<dbReference type="EMBL" id="WHVB01000007">
    <property type="protein sequence ID" value="KAF8480935.1"/>
    <property type="molecule type" value="Genomic_DNA"/>
</dbReference>
<evidence type="ECO:0000256" key="5">
    <source>
        <dbReference type="SAM" id="MobiDB-lite"/>
    </source>
</evidence>
<keyword evidence="8" id="KW-1185">Reference proteome</keyword>
<dbReference type="InterPro" id="IPR002833">
    <property type="entry name" value="PTH2"/>
</dbReference>
<feature type="region of interest" description="Disordered" evidence="5">
    <location>
        <begin position="37"/>
        <end position="70"/>
    </location>
</feature>
<dbReference type="InterPro" id="IPR023476">
    <property type="entry name" value="Pep_tRNA_hydro_II_dom_sf"/>
</dbReference>
<dbReference type="CDD" id="cd02430">
    <property type="entry name" value="PTH2"/>
    <property type="match status" value="1"/>
</dbReference>
<keyword evidence="2" id="KW-0378">Hydrolase</keyword>
<sequence>MQSVPFFVALALGSASLGYFLGRGAVPSATPAAVDYKHANEPASENPRVNEDRGDSDESDAEADGDLDRIQPEPAEECKLVLVVRSDLDMSTGKVAAQCAHATLACYKALSRTNPSLLRHWERTGQTKVALRCDSEDEMLLLQAQAQSLNICARSIQDAGRTQIAAGSRTVLGIGPAPVRLVNQITGMLRLL</sequence>
<evidence type="ECO:0000256" key="3">
    <source>
        <dbReference type="ARBA" id="ARBA00038050"/>
    </source>
</evidence>
<dbReference type="EC" id="3.1.1.29" evidence="1"/>
<evidence type="ECO:0000256" key="4">
    <source>
        <dbReference type="ARBA" id="ARBA00048707"/>
    </source>
</evidence>
<evidence type="ECO:0000313" key="8">
    <source>
        <dbReference type="Proteomes" id="UP000759537"/>
    </source>
</evidence>
<dbReference type="AlphaFoldDB" id="A0A9P5MX27"/>
<keyword evidence="6" id="KW-0732">Signal</keyword>
<dbReference type="NCBIfam" id="TIGR00283">
    <property type="entry name" value="arch_pth2"/>
    <property type="match status" value="1"/>
</dbReference>